<evidence type="ECO:0000256" key="1">
    <source>
        <dbReference type="SAM" id="Phobius"/>
    </source>
</evidence>
<name>A0ABS7JKB7_9SPHN</name>
<feature type="transmembrane region" description="Helical" evidence="1">
    <location>
        <begin position="119"/>
        <end position="138"/>
    </location>
</feature>
<feature type="transmembrane region" description="Helical" evidence="1">
    <location>
        <begin position="12"/>
        <end position="29"/>
    </location>
</feature>
<feature type="transmembrane region" description="Helical" evidence="1">
    <location>
        <begin position="66"/>
        <end position="84"/>
    </location>
</feature>
<keyword evidence="1" id="KW-0812">Transmembrane</keyword>
<keyword evidence="1" id="KW-0472">Membrane</keyword>
<dbReference type="RefSeq" id="WP_221598902.1">
    <property type="nucleotide sequence ID" value="NZ_JAIGNQ010000004.1"/>
</dbReference>
<reference evidence="2 3" key="1">
    <citation type="submission" date="2021-08" db="EMBL/GenBank/DDBJ databases">
        <title>Comparative Genomics Analysis of the Genus Qipengyuania Reveals Extensive Genetic Diversity and Metabolic Versatility, Including the Description of Fifteen Novel Species.</title>
        <authorList>
            <person name="Liu Y."/>
        </authorList>
    </citation>
    <scope>NUCLEOTIDE SEQUENCE [LARGE SCALE GENOMIC DNA]</scope>
    <source>
        <strain evidence="2 3">GH25</strain>
    </source>
</reference>
<gene>
    <name evidence="2" type="ORF">K3177_15100</name>
</gene>
<proteinExistence type="predicted"/>
<keyword evidence="1" id="KW-1133">Transmembrane helix</keyword>
<accession>A0ABS7JKB7</accession>
<evidence type="ECO:0000313" key="2">
    <source>
        <dbReference type="EMBL" id="MBX7489834.1"/>
    </source>
</evidence>
<dbReference type="Proteomes" id="UP000776651">
    <property type="component" value="Unassembled WGS sequence"/>
</dbReference>
<keyword evidence="3" id="KW-1185">Reference proteome</keyword>
<sequence>MLDTILDIKADVQHILLVLLAVAAWRYGAAPERLCTAILMGILWLGDVGNHWLFDTSPRFTAVETGHLVLDLTAFAGLLVIAVMANRLYPLWLAGLQGLVVLTHFAQGLTASAPLADSILSIAPFYGLIAILAGGIFAHRRRKRQFGSYAVWTIHPPTARREPRRRL</sequence>
<dbReference type="EMBL" id="JAIGNQ010000004">
    <property type="protein sequence ID" value="MBX7489834.1"/>
    <property type="molecule type" value="Genomic_DNA"/>
</dbReference>
<feature type="transmembrane region" description="Helical" evidence="1">
    <location>
        <begin position="91"/>
        <end position="113"/>
    </location>
</feature>
<comment type="caution">
    <text evidence="2">The sequence shown here is derived from an EMBL/GenBank/DDBJ whole genome shotgun (WGS) entry which is preliminary data.</text>
</comment>
<organism evidence="2 3">
    <name type="scientific">Qipengyuania pacifica</name>
    <dbReference type="NCBI Taxonomy" id="2860199"/>
    <lineage>
        <taxon>Bacteria</taxon>
        <taxon>Pseudomonadati</taxon>
        <taxon>Pseudomonadota</taxon>
        <taxon>Alphaproteobacteria</taxon>
        <taxon>Sphingomonadales</taxon>
        <taxon>Erythrobacteraceae</taxon>
        <taxon>Qipengyuania</taxon>
    </lineage>
</organism>
<evidence type="ECO:0000313" key="3">
    <source>
        <dbReference type="Proteomes" id="UP000776651"/>
    </source>
</evidence>
<protein>
    <submittedName>
        <fullName evidence="2">Uncharacterized protein</fullName>
    </submittedName>
</protein>